<dbReference type="InterPro" id="IPR052030">
    <property type="entry name" value="Peptidase_M20/M20A_hydrolases"/>
</dbReference>
<dbReference type="AlphaFoldDB" id="A0AAV4XCX4"/>
<accession>A0AAV4XCX4</accession>
<dbReference type="PANTHER" id="PTHR30575:SF0">
    <property type="entry name" value="XAA-ARG DIPEPTIDASE"/>
    <property type="match status" value="1"/>
</dbReference>
<sequence length="281" mass="30550">MGHACGHNLIAEIGLAAGVAVKAVMEQDLSICGKVVVLGTPAEEGGGGKIKLIDNGAFLDIDAALMAHPQMNNILYPLILDMAWVVVTFKMKNGLDPWENANANDAAVACYNNVTILRNSFNPRWRVSGIIEKTAKTTDCLLECDFHDNSKSAYRGMIANKKMATVFAKHAETKGIEFQDNNTRICESVVSTDMGNVSHVVPSIHPEYFIGAQFPNVNHTPGFTAVAGSSKAQGYSLKIAECMALTVLDLMMDPDLLTKVKIEFEANPNRSYHKYCRQAGK</sequence>
<dbReference type="Pfam" id="PF01546">
    <property type="entry name" value="Peptidase_M20"/>
    <property type="match status" value="1"/>
</dbReference>
<dbReference type="Gene3D" id="3.40.630.10">
    <property type="entry name" value="Zn peptidases"/>
    <property type="match status" value="2"/>
</dbReference>
<dbReference type="EMBL" id="BPLR01000144">
    <property type="protein sequence ID" value="GIY92477.1"/>
    <property type="molecule type" value="Genomic_DNA"/>
</dbReference>
<reference evidence="1 2" key="1">
    <citation type="submission" date="2021-06" db="EMBL/GenBank/DDBJ databases">
        <title>Caerostris extrusa draft genome.</title>
        <authorList>
            <person name="Kono N."/>
            <person name="Arakawa K."/>
        </authorList>
    </citation>
    <scope>NUCLEOTIDE SEQUENCE [LARGE SCALE GENOMIC DNA]</scope>
</reference>
<comment type="caution">
    <text evidence="1">The sequence shown here is derived from an EMBL/GenBank/DDBJ whole genome shotgun (WGS) entry which is preliminary data.</text>
</comment>
<dbReference type="GO" id="GO:0016805">
    <property type="term" value="F:dipeptidase activity"/>
    <property type="evidence" value="ECO:0007669"/>
    <property type="project" value="TreeGrafter"/>
</dbReference>
<dbReference type="InterPro" id="IPR002933">
    <property type="entry name" value="Peptidase_M20"/>
</dbReference>
<evidence type="ECO:0000313" key="1">
    <source>
        <dbReference type="EMBL" id="GIY92477.1"/>
    </source>
</evidence>
<dbReference type="PANTHER" id="PTHR30575">
    <property type="entry name" value="PEPTIDASE M20"/>
    <property type="match status" value="1"/>
</dbReference>
<gene>
    <name evidence="1" type="primary">Pm20d2</name>
    <name evidence="1" type="ORF">CEXT_648341</name>
</gene>
<evidence type="ECO:0000313" key="2">
    <source>
        <dbReference type="Proteomes" id="UP001054945"/>
    </source>
</evidence>
<organism evidence="1 2">
    <name type="scientific">Caerostris extrusa</name>
    <name type="common">Bark spider</name>
    <name type="synonym">Caerostris bankana</name>
    <dbReference type="NCBI Taxonomy" id="172846"/>
    <lineage>
        <taxon>Eukaryota</taxon>
        <taxon>Metazoa</taxon>
        <taxon>Ecdysozoa</taxon>
        <taxon>Arthropoda</taxon>
        <taxon>Chelicerata</taxon>
        <taxon>Arachnida</taxon>
        <taxon>Araneae</taxon>
        <taxon>Araneomorphae</taxon>
        <taxon>Entelegynae</taxon>
        <taxon>Araneoidea</taxon>
        <taxon>Araneidae</taxon>
        <taxon>Caerostris</taxon>
    </lineage>
</organism>
<name>A0AAV4XCX4_CAEEX</name>
<dbReference type="Proteomes" id="UP001054945">
    <property type="component" value="Unassembled WGS sequence"/>
</dbReference>
<dbReference type="SUPFAM" id="SSF53187">
    <property type="entry name" value="Zn-dependent exopeptidases"/>
    <property type="match status" value="1"/>
</dbReference>
<proteinExistence type="predicted"/>
<keyword evidence="2" id="KW-1185">Reference proteome</keyword>
<protein>
    <submittedName>
        <fullName evidence="1">Peptidase M20 domain-containing protein 2</fullName>
    </submittedName>
</protein>